<reference evidence="6" key="1">
    <citation type="submission" date="2013-03" db="EMBL/GenBank/DDBJ databases">
        <authorList>
            <person name="Jeffery W."/>
            <person name="Warren W."/>
            <person name="Wilson R.K."/>
        </authorList>
    </citation>
    <scope>NUCLEOTIDE SEQUENCE</scope>
    <source>
        <strain evidence="6">female</strain>
    </source>
</reference>
<feature type="compositionally biased region" description="Low complexity" evidence="2">
    <location>
        <begin position="254"/>
        <end position="314"/>
    </location>
</feature>
<dbReference type="GeneTree" id="ENSGT01100000263473"/>
<evidence type="ECO:0000256" key="3">
    <source>
        <dbReference type="SAM" id="SignalP"/>
    </source>
</evidence>
<evidence type="ECO:0000256" key="2">
    <source>
        <dbReference type="SAM" id="MobiDB-lite"/>
    </source>
</evidence>
<dbReference type="CDD" id="cd00037">
    <property type="entry name" value="CLECT"/>
    <property type="match status" value="1"/>
</dbReference>
<dbReference type="PROSITE" id="PS50041">
    <property type="entry name" value="C_TYPE_LECTIN_2"/>
    <property type="match status" value="2"/>
</dbReference>
<dbReference type="InterPro" id="IPR001304">
    <property type="entry name" value="C-type_lectin-like"/>
</dbReference>
<dbReference type="Pfam" id="PF00059">
    <property type="entry name" value="Lectin_C"/>
    <property type="match status" value="2"/>
</dbReference>
<feature type="signal peptide" evidence="3">
    <location>
        <begin position="1"/>
        <end position="19"/>
    </location>
</feature>
<dbReference type="Gene3D" id="3.10.100.10">
    <property type="entry name" value="Mannose-Binding Protein A, subunit A"/>
    <property type="match status" value="2"/>
</dbReference>
<feature type="domain" description="C-type lectin" evidence="4">
    <location>
        <begin position="135"/>
        <end position="244"/>
    </location>
</feature>
<dbReference type="Bgee" id="ENSAMXG00000019697">
    <property type="expression patterns" value="Expressed in embryo and 1 other cell type or tissue"/>
</dbReference>
<dbReference type="InParanoid" id="W5LKC4"/>
<keyword evidence="1" id="KW-1015">Disulfide bond</keyword>
<dbReference type="PANTHER" id="PTHR45784">
    <property type="entry name" value="C-TYPE LECTIN DOMAIN FAMILY 20 MEMBER A-RELATED"/>
    <property type="match status" value="1"/>
</dbReference>
<evidence type="ECO:0000313" key="5">
    <source>
        <dbReference type="Ensembl" id="ENSAMXP00000020286.2"/>
    </source>
</evidence>
<keyword evidence="6" id="KW-1185">Reference proteome</keyword>
<sequence>MHHLLFISGLLLPVLVVSSQQYPYISKKMSWMEAQKFCRETFSDLATVNTKEDMSGLLRIILAAVTQNVYIGLYRSGVFTWHWTLPGNGYLEFQNWKAGQPKVGSEQDGCAGMDQNGEWFEDSCSTQRTFVCTDVNSGTYILVPISKSWRDAQEHCRGFYTELASAMNSSENQKIKVAAGSQQVWIGLFKDSWVWSDSSGSSFRFWNTNQPSNIKGQDCMVVTTNPTGRWNDVSCANANFFICQGDLKTGLALQSSTSPPSTPTQIQTSPTSSTPTQIQTSPTSSTPTQNQTSPTSSTPTQIQTSPTSSTPTRT</sequence>
<dbReference type="InterPro" id="IPR016187">
    <property type="entry name" value="CTDL_fold"/>
</dbReference>
<organism evidence="5 6">
    <name type="scientific">Astyanax mexicanus</name>
    <name type="common">Blind cave fish</name>
    <name type="synonym">Astyanax fasciatus mexicanus</name>
    <dbReference type="NCBI Taxonomy" id="7994"/>
    <lineage>
        <taxon>Eukaryota</taxon>
        <taxon>Metazoa</taxon>
        <taxon>Chordata</taxon>
        <taxon>Craniata</taxon>
        <taxon>Vertebrata</taxon>
        <taxon>Euteleostomi</taxon>
        <taxon>Actinopterygii</taxon>
        <taxon>Neopterygii</taxon>
        <taxon>Teleostei</taxon>
        <taxon>Ostariophysi</taxon>
        <taxon>Characiformes</taxon>
        <taxon>Characoidei</taxon>
        <taxon>Acestrorhamphidae</taxon>
        <taxon>Acestrorhamphinae</taxon>
        <taxon>Astyanax</taxon>
    </lineage>
</organism>
<evidence type="ECO:0000259" key="4">
    <source>
        <dbReference type="PROSITE" id="PS50041"/>
    </source>
</evidence>
<dbReference type="InterPro" id="IPR018378">
    <property type="entry name" value="C-type_lectin_CS"/>
</dbReference>
<dbReference type="SMART" id="SM00034">
    <property type="entry name" value="CLECT"/>
    <property type="match status" value="2"/>
</dbReference>
<reference evidence="5" key="4">
    <citation type="submission" date="2025-09" db="UniProtKB">
        <authorList>
            <consortium name="Ensembl"/>
        </authorList>
    </citation>
    <scope>IDENTIFICATION</scope>
</reference>
<feature type="region of interest" description="Disordered" evidence="2">
    <location>
        <begin position="253"/>
        <end position="314"/>
    </location>
</feature>
<dbReference type="Ensembl" id="ENSAMXT00000020286.2">
    <property type="protein sequence ID" value="ENSAMXP00000020286.2"/>
    <property type="gene ID" value="ENSAMXG00000019697.2"/>
</dbReference>
<dbReference type="AlphaFoldDB" id="W5LKC4"/>
<accession>W5LKC4</accession>
<dbReference type="eggNOG" id="KOG4297">
    <property type="taxonomic scope" value="Eukaryota"/>
</dbReference>
<dbReference type="InterPro" id="IPR016186">
    <property type="entry name" value="C-type_lectin-like/link_sf"/>
</dbReference>
<keyword evidence="3" id="KW-0732">Signal</keyword>
<feature type="chain" id="PRO_5017258918" description="C-type lectin domain-containing protein" evidence="3">
    <location>
        <begin position="20"/>
        <end position="314"/>
    </location>
</feature>
<dbReference type="HOGENOM" id="CLU_061186_0_0_1"/>
<feature type="domain" description="C-type lectin" evidence="4">
    <location>
        <begin position="17"/>
        <end position="133"/>
    </location>
</feature>
<proteinExistence type="predicted"/>
<dbReference type="SUPFAM" id="SSF56436">
    <property type="entry name" value="C-type lectin-like"/>
    <property type="match status" value="2"/>
</dbReference>
<dbReference type="PANTHER" id="PTHR45784:SF3">
    <property type="entry name" value="C-TYPE LECTIN DOMAIN FAMILY 4 MEMBER K-LIKE-RELATED"/>
    <property type="match status" value="1"/>
</dbReference>
<evidence type="ECO:0000313" key="6">
    <source>
        <dbReference type="Proteomes" id="UP000018467"/>
    </source>
</evidence>
<protein>
    <recommendedName>
        <fullName evidence="4">C-type lectin domain-containing protein</fullName>
    </recommendedName>
</protein>
<reference evidence="5" key="3">
    <citation type="submission" date="2025-08" db="UniProtKB">
        <authorList>
            <consortium name="Ensembl"/>
        </authorList>
    </citation>
    <scope>IDENTIFICATION</scope>
</reference>
<name>W5LKC4_ASTMX</name>
<dbReference type="Proteomes" id="UP000018467">
    <property type="component" value="Unassembled WGS sequence"/>
</dbReference>
<evidence type="ECO:0000256" key="1">
    <source>
        <dbReference type="ARBA" id="ARBA00023157"/>
    </source>
</evidence>
<reference evidence="6" key="2">
    <citation type="journal article" date="2014" name="Nat. Commun.">
        <title>The cavefish genome reveals candidate genes for eye loss.</title>
        <authorList>
            <person name="McGaugh S.E."/>
            <person name="Gross J.B."/>
            <person name="Aken B."/>
            <person name="Blin M."/>
            <person name="Borowsky R."/>
            <person name="Chalopin D."/>
            <person name="Hinaux H."/>
            <person name="Jeffery W.R."/>
            <person name="Keene A."/>
            <person name="Ma L."/>
            <person name="Minx P."/>
            <person name="Murphy D."/>
            <person name="O'Quin K.E."/>
            <person name="Retaux S."/>
            <person name="Rohner N."/>
            <person name="Searle S.M."/>
            <person name="Stahl B.A."/>
            <person name="Tabin C."/>
            <person name="Volff J.N."/>
            <person name="Yoshizawa M."/>
            <person name="Warren W.C."/>
        </authorList>
    </citation>
    <scope>NUCLEOTIDE SEQUENCE [LARGE SCALE GENOMIC DNA]</scope>
    <source>
        <strain evidence="6">female</strain>
    </source>
</reference>
<dbReference type="PROSITE" id="PS00615">
    <property type="entry name" value="C_TYPE_LECTIN_1"/>
    <property type="match status" value="1"/>
</dbReference>